<dbReference type="PROSITE" id="PS51257">
    <property type="entry name" value="PROKAR_LIPOPROTEIN"/>
    <property type="match status" value="1"/>
</dbReference>
<name>A0A109MT57_9BACI</name>
<keyword evidence="3" id="KW-1185">Reference proteome</keyword>
<dbReference type="RefSeq" id="WP_061144146.1">
    <property type="nucleotide sequence ID" value="NZ_LNNH01000051.1"/>
</dbReference>
<evidence type="ECO:0000313" key="3">
    <source>
        <dbReference type="Proteomes" id="UP000064189"/>
    </source>
</evidence>
<evidence type="ECO:0008006" key="4">
    <source>
        <dbReference type="Google" id="ProtNLM"/>
    </source>
</evidence>
<proteinExistence type="predicted"/>
<dbReference type="EMBL" id="LNNH01000051">
    <property type="protein sequence ID" value="KWW11647.1"/>
    <property type="molecule type" value="Genomic_DNA"/>
</dbReference>
<reference evidence="2 3" key="1">
    <citation type="submission" date="2015-11" db="EMBL/GenBank/DDBJ databases">
        <title>Genome Sequence of Bacillus simplex strain VanAntwerpen2.</title>
        <authorList>
            <person name="Couger M.B."/>
        </authorList>
    </citation>
    <scope>NUCLEOTIDE SEQUENCE [LARGE SCALE GENOMIC DNA]</scope>
    <source>
        <strain evidence="2 3">VanAntwerpen02</strain>
    </source>
</reference>
<feature type="compositionally biased region" description="Basic and acidic residues" evidence="1">
    <location>
        <begin position="26"/>
        <end position="47"/>
    </location>
</feature>
<accession>A0A109MT57</accession>
<organism evidence="2 3">
    <name type="scientific">Peribacillus simplex</name>
    <dbReference type="NCBI Taxonomy" id="1478"/>
    <lineage>
        <taxon>Bacteria</taxon>
        <taxon>Bacillati</taxon>
        <taxon>Bacillota</taxon>
        <taxon>Bacilli</taxon>
        <taxon>Bacillales</taxon>
        <taxon>Bacillaceae</taxon>
        <taxon>Peribacillus</taxon>
    </lineage>
</organism>
<gene>
    <name evidence="2" type="ORF">AS888_01345</name>
</gene>
<sequence>MINRKIHIGCAILTGLLLTGCGAAKDDSQDAPKEHVDKEDNENHSAHQENGSPEKNNKVRLMEKNLQYKSNGRTIEKTAFLKKSNNQPFSLYVLQQFKLSAEEPGKDVLVLNEDDSIFMRIELLARDTDWDEAEENTKLQLKSLSGTISDPGLDVGNGTGFEVKNGDEVITSVLIKNENEPLRLTMFTQKDKDYRDAFLEMAQTLSKD</sequence>
<dbReference type="Proteomes" id="UP000064189">
    <property type="component" value="Unassembled WGS sequence"/>
</dbReference>
<protein>
    <recommendedName>
        <fullName evidence="4">Lipoprotein</fullName>
    </recommendedName>
</protein>
<comment type="caution">
    <text evidence="2">The sequence shown here is derived from an EMBL/GenBank/DDBJ whole genome shotgun (WGS) entry which is preliminary data.</text>
</comment>
<evidence type="ECO:0000256" key="1">
    <source>
        <dbReference type="SAM" id="MobiDB-lite"/>
    </source>
</evidence>
<feature type="region of interest" description="Disordered" evidence="1">
    <location>
        <begin position="26"/>
        <end position="58"/>
    </location>
</feature>
<evidence type="ECO:0000313" key="2">
    <source>
        <dbReference type="EMBL" id="KWW11647.1"/>
    </source>
</evidence>
<dbReference type="AlphaFoldDB" id="A0A109MT57"/>